<dbReference type="PROSITE" id="PS50850">
    <property type="entry name" value="MFS"/>
    <property type="match status" value="1"/>
</dbReference>
<dbReference type="InterPro" id="IPR036259">
    <property type="entry name" value="MFS_trans_sf"/>
</dbReference>
<feature type="transmembrane region" description="Helical" evidence="4">
    <location>
        <begin position="311"/>
        <end position="332"/>
    </location>
</feature>
<dbReference type="PATRIC" id="fig|552518.3.peg.1793"/>
<dbReference type="Proteomes" id="UP000033774">
    <property type="component" value="Unassembled WGS sequence"/>
</dbReference>
<dbReference type="PANTHER" id="PTHR42910:SF1">
    <property type="entry name" value="MAJOR FACILITATOR SUPERFAMILY (MFS) PROFILE DOMAIN-CONTAINING PROTEIN"/>
    <property type="match status" value="1"/>
</dbReference>
<dbReference type="RefSeq" id="WP_045775959.1">
    <property type="nucleotide sequence ID" value="NZ_LAJY01000280.1"/>
</dbReference>
<feature type="transmembrane region" description="Helical" evidence="4">
    <location>
        <begin position="16"/>
        <end position="37"/>
    </location>
</feature>
<dbReference type="GO" id="GO:0022857">
    <property type="term" value="F:transmembrane transporter activity"/>
    <property type="evidence" value="ECO:0007669"/>
    <property type="project" value="InterPro"/>
</dbReference>
<dbReference type="Pfam" id="PF07690">
    <property type="entry name" value="MFS_1"/>
    <property type="match status" value="1"/>
</dbReference>
<accession>A0A0F3IS33</accession>
<dbReference type="Gene3D" id="1.20.1250.20">
    <property type="entry name" value="MFS general substrate transporter like domains"/>
    <property type="match status" value="1"/>
</dbReference>
<feature type="transmembrane region" description="Helical" evidence="4">
    <location>
        <begin position="287"/>
        <end position="305"/>
    </location>
</feature>
<feature type="transmembrane region" description="Helical" evidence="4">
    <location>
        <begin position="258"/>
        <end position="275"/>
    </location>
</feature>
<dbReference type="InterPro" id="IPR020846">
    <property type="entry name" value="MFS_dom"/>
</dbReference>
<organism evidence="6 7">
    <name type="scientific">Elstera litoralis</name>
    <dbReference type="NCBI Taxonomy" id="552518"/>
    <lineage>
        <taxon>Bacteria</taxon>
        <taxon>Pseudomonadati</taxon>
        <taxon>Pseudomonadota</taxon>
        <taxon>Alphaproteobacteria</taxon>
        <taxon>Rhodospirillales</taxon>
        <taxon>Rhodospirillaceae</taxon>
        <taxon>Elstera</taxon>
    </lineage>
</organism>
<protein>
    <submittedName>
        <fullName evidence="6">MFS transporter</fullName>
    </submittedName>
</protein>
<evidence type="ECO:0000256" key="2">
    <source>
        <dbReference type="ARBA" id="ARBA00022989"/>
    </source>
</evidence>
<evidence type="ECO:0000313" key="6">
    <source>
        <dbReference type="EMBL" id="KJV09437.1"/>
    </source>
</evidence>
<feature type="transmembrane region" description="Helical" evidence="4">
    <location>
        <begin position="225"/>
        <end position="246"/>
    </location>
</feature>
<gene>
    <name evidence="6" type="ORF">VZ95_11445</name>
</gene>
<dbReference type="SUPFAM" id="SSF103473">
    <property type="entry name" value="MFS general substrate transporter"/>
    <property type="match status" value="1"/>
</dbReference>
<evidence type="ECO:0000256" key="3">
    <source>
        <dbReference type="ARBA" id="ARBA00023136"/>
    </source>
</evidence>
<feature type="domain" description="Major facilitator superfamily (MFS) profile" evidence="5">
    <location>
        <begin position="13"/>
        <end position="399"/>
    </location>
</feature>
<keyword evidence="7" id="KW-1185">Reference proteome</keyword>
<name>A0A0F3IS33_9PROT</name>
<dbReference type="InterPro" id="IPR011701">
    <property type="entry name" value="MFS"/>
</dbReference>
<feature type="transmembrane region" description="Helical" evidence="4">
    <location>
        <begin position="86"/>
        <end position="104"/>
    </location>
</feature>
<dbReference type="CDD" id="cd17324">
    <property type="entry name" value="MFS_NepI_like"/>
    <property type="match status" value="1"/>
</dbReference>
<feature type="transmembrane region" description="Helical" evidence="4">
    <location>
        <begin position="352"/>
        <end position="373"/>
    </location>
</feature>
<keyword evidence="1 4" id="KW-0812">Transmembrane</keyword>
<dbReference type="EMBL" id="LAJY01000280">
    <property type="protein sequence ID" value="KJV09437.1"/>
    <property type="molecule type" value="Genomic_DNA"/>
</dbReference>
<dbReference type="PANTHER" id="PTHR42910">
    <property type="entry name" value="TRANSPORTER SCO4007-RELATED"/>
    <property type="match status" value="1"/>
</dbReference>
<sequence>MTTPEIAAPAAETRTISAWMIFLLAASCGLIAANLYYAQPLAGPISAELGLSPQATGLIVTLTQIGYGVGLLLIVPLGDLLENRRLILTMIGLAALALLGAGLAPTASAFLGAAVLIGLASVAVQIIVPFAAHLTPPEVRGQVVGNIMSGLMAGIMLARPVSSFLADFLSWRAVFFLSTGVMVGLALVLAKNLPRRAPQSSLRYGDLLASLANLALRTPILQRRALYQAALFGAFSLFWTVTPLLLAGPAFNLSQSEIALFALAGAAGTVAAPIAGRLADRGWSRPATAMAMLVAAASFLITHIAPEGSGLALGLLVAAAILLDFGATVNIVLGQRAIFALGAEYRSRLNGLYMATFFTGGAIGSAVGGWAFAQGGWELASWIGLALPVAALAYWTSER</sequence>
<evidence type="ECO:0000313" key="7">
    <source>
        <dbReference type="Proteomes" id="UP000033774"/>
    </source>
</evidence>
<proteinExistence type="predicted"/>
<evidence type="ECO:0000256" key="1">
    <source>
        <dbReference type="ARBA" id="ARBA00022692"/>
    </source>
</evidence>
<evidence type="ECO:0000256" key="4">
    <source>
        <dbReference type="SAM" id="Phobius"/>
    </source>
</evidence>
<feature type="transmembrane region" description="Helical" evidence="4">
    <location>
        <begin position="379"/>
        <end position="396"/>
    </location>
</feature>
<comment type="caution">
    <text evidence="6">The sequence shown here is derived from an EMBL/GenBank/DDBJ whole genome shotgun (WGS) entry which is preliminary data.</text>
</comment>
<keyword evidence="2 4" id="KW-1133">Transmembrane helix</keyword>
<evidence type="ECO:0000259" key="5">
    <source>
        <dbReference type="PROSITE" id="PS50850"/>
    </source>
</evidence>
<feature type="transmembrane region" description="Helical" evidence="4">
    <location>
        <begin position="110"/>
        <end position="131"/>
    </location>
</feature>
<feature type="transmembrane region" description="Helical" evidence="4">
    <location>
        <begin position="168"/>
        <end position="190"/>
    </location>
</feature>
<reference evidence="6 7" key="1">
    <citation type="submission" date="2015-03" db="EMBL/GenBank/DDBJ databases">
        <title>Draft genome sequence of Elstera litoralis.</title>
        <authorList>
            <person name="Rahalkar M.C."/>
            <person name="Dhakephalkar P.K."/>
            <person name="Pore S.D."/>
            <person name="Arora P."/>
            <person name="Kapse N.G."/>
            <person name="Pandit P.S."/>
        </authorList>
    </citation>
    <scope>NUCLEOTIDE SEQUENCE [LARGE SCALE GENOMIC DNA]</scope>
    <source>
        <strain evidence="6 7">Dia-1</strain>
    </source>
</reference>
<feature type="transmembrane region" description="Helical" evidence="4">
    <location>
        <begin position="143"/>
        <end position="162"/>
    </location>
</feature>
<feature type="transmembrane region" description="Helical" evidence="4">
    <location>
        <begin position="57"/>
        <end position="74"/>
    </location>
</feature>
<keyword evidence="3 4" id="KW-0472">Membrane</keyword>
<dbReference type="AlphaFoldDB" id="A0A0F3IS33"/>